<dbReference type="Gene3D" id="1.20.970.50">
    <property type="match status" value="1"/>
</dbReference>
<dbReference type="SUPFAM" id="SSF47648">
    <property type="entry name" value="Nucleoside phosphorylase/phosphoribosyltransferase N-terminal domain"/>
    <property type="match status" value="1"/>
</dbReference>
<dbReference type="Pfam" id="PF00591">
    <property type="entry name" value="Glycos_transf_3"/>
    <property type="match status" value="1"/>
</dbReference>
<evidence type="ECO:0000256" key="1">
    <source>
        <dbReference type="ARBA" id="ARBA00022676"/>
    </source>
</evidence>
<evidence type="ECO:0000256" key="2">
    <source>
        <dbReference type="ARBA" id="ARBA00022679"/>
    </source>
</evidence>
<dbReference type="InterPro" id="IPR000312">
    <property type="entry name" value="Glycosyl_Trfase_fam3"/>
</dbReference>
<proteinExistence type="predicted"/>
<evidence type="ECO:0000259" key="3">
    <source>
        <dbReference type="SMART" id="SM00941"/>
    </source>
</evidence>
<dbReference type="AlphaFoldDB" id="A0A2M7U0C2"/>
<dbReference type="EMBL" id="PFOB01000019">
    <property type="protein sequence ID" value="PIZ63516.1"/>
    <property type="molecule type" value="Genomic_DNA"/>
</dbReference>
<dbReference type="InterPro" id="IPR013102">
    <property type="entry name" value="PYNP_C"/>
</dbReference>
<keyword evidence="1" id="KW-0328">Glycosyltransferase</keyword>
<dbReference type="PANTHER" id="PTHR10515:SF0">
    <property type="entry name" value="THYMIDINE PHOSPHORYLASE"/>
    <property type="match status" value="1"/>
</dbReference>
<reference evidence="5" key="1">
    <citation type="submission" date="2017-09" db="EMBL/GenBank/DDBJ databases">
        <title>Depth-based differentiation of microbial function through sediment-hosted aquifers and enrichment of novel symbionts in the deep terrestrial subsurface.</title>
        <authorList>
            <person name="Probst A.J."/>
            <person name="Ladd B."/>
            <person name="Jarett J.K."/>
            <person name="Geller-Mcgrath D.E."/>
            <person name="Sieber C.M.K."/>
            <person name="Emerson J.B."/>
            <person name="Anantharaman K."/>
            <person name="Thomas B.C."/>
            <person name="Malmstrom R."/>
            <person name="Stieglmeier M."/>
            <person name="Klingl A."/>
            <person name="Woyke T."/>
            <person name="Ryan C.M."/>
            <person name="Banfield J.F."/>
        </authorList>
    </citation>
    <scope>NUCLEOTIDE SEQUENCE [LARGE SCALE GENOMIC DNA]</scope>
</reference>
<dbReference type="Pfam" id="PF07831">
    <property type="entry name" value="PYNP_C"/>
    <property type="match status" value="1"/>
</dbReference>
<dbReference type="InterPro" id="IPR036320">
    <property type="entry name" value="Glycosyl_Trfase_fam3_N_dom_sf"/>
</dbReference>
<evidence type="ECO:0000313" key="5">
    <source>
        <dbReference type="Proteomes" id="UP000228503"/>
    </source>
</evidence>
<sequence>MNQKKEHLIALEAIQKKLKGGALTYREIYAVMDQIATERLGDILTTYFAAAGFSEGFTPDELFHLTKAMVETGEKLNFPGIVADKHSIGGIAGTRATMIIVPIIVAAGFTIPKTSSRAITSPAGTADVMEVLAKVNFSPEQVTKIVHEVGGCIIWGGHLGIAPADDVIIRIEEPLSFESYDKFIVSIMAKKVAASTNHLVIDLPIGKTMKIKSEKDALIVKRKFEQISEKFGIKVVVDINHTHEPAGYGIGPTLEAIDVMKVLEQDKSRPLELEKRSLRLAGLLLDLCYKTQRIKKDGNKEALSLLENGKALEAFRKIIKAQYGDPNVTWKSIETAEHQKKVYSDKSGTIMSINNYHLNAIAKILGAPKDQKAGIELLVKRKDYMSAKRPLMTFHSSSEQRLSEAIDTVESFPIFIIQ</sequence>
<dbReference type="InterPro" id="IPR013466">
    <property type="entry name" value="Thymidine/AMP_Pase"/>
</dbReference>
<keyword evidence="2" id="KW-0808">Transferase</keyword>
<dbReference type="GO" id="GO:0006213">
    <property type="term" value="P:pyrimidine nucleoside metabolic process"/>
    <property type="evidence" value="ECO:0007669"/>
    <property type="project" value="InterPro"/>
</dbReference>
<organism evidence="4 5">
    <name type="scientific">Candidatus Roizmanbacteria bacterium CG_4_10_14_0_2_um_filter_39_13</name>
    <dbReference type="NCBI Taxonomy" id="1974825"/>
    <lineage>
        <taxon>Bacteria</taxon>
        <taxon>Candidatus Roizmaniibacteriota</taxon>
    </lineage>
</organism>
<dbReference type="Gene3D" id="3.40.1030.10">
    <property type="entry name" value="Nucleoside phosphorylase/phosphoribosyltransferase catalytic domain"/>
    <property type="match status" value="1"/>
</dbReference>
<gene>
    <name evidence="4" type="ORF">COY16_01660</name>
</gene>
<dbReference type="InterPro" id="IPR036566">
    <property type="entry name" value="PYNP-like_C_sf"/>
</dbReference>
<feature type="domain" description="Pyrimidine nucleoside phosphorylase C-terminal" evidence="3">
    <location>
        <begin position="349"/>
        <end position="415"/>
    </location>
</feature>
<dbReference type="SUPFAM" id="SSF52418">
    <property type="entry name" value="Nucleoside phosphorylase/phosphoribosyltransferase catalytic domain"/>
    <property type="match status" value="1"/>
</dbReference>
<accession>A0A2M7U0C2</accession>
<dbReference type="NCBIfam" id="NF003338">
    <property type="entry name" value="PRK04350.1"/>
    <property type="match status" value="1"/>
</dbReference>
<dbReference type="GO" id="GO:0006206">
    <property type="term" value="P:pyrimidine nucleobase metabolic process"/>
    <property type="evidence" value="ECO:0007669"/>
    <property type="project" value="InterPro"/>
</dbReference>
<dbReference type="NCBIfam" id="TIGR02645">
    <property type="entry name" value="ARCH_P_rylase"/>
    <property type="match status" value="1"/>
</dbReference>
<dbReference type="Gene3D" id="3.90.1170.30">
    <property type="entry name" value="Pyrimidine nucleoside phosphorylase-like, C-terminal domain"/>
    <property type="match status" value="1"/>
</dbReference>
<dbReference type="InterPro" id="IPR035902">
    <property type="entry name" value="Nuc_phospho_transferase"/>
</dbReference>
<dbReference type="GO" id="GO:0005829">
    <property type="term" value="C:cytosol"/>
    <property type="evidence" value="ECO:0007669"/>
    <property type="project" value="TreeGrafter"/>
</dbReference>
<evidence type="ECO:0000313" key="4">
    <source>
        <dbReference type="EMBL" id="PIZ63516.1"/>
    </source>
</evidence>
<comment type="caution">
    <text evidence="4">The sequence shown here is derived from an EMBL/GenBank/DDBJ whole genome shotgun (WGS) entry which is preliminary data.</text>
</comment>
<dbReference type="PROSITE" id="PS00647">
    <property type="entry name" value="THYMID_PHOSPHORYLASE"/>
    <property type="match status" value="1"/>
</dbReference>
<dbReference type="InterPro" id="IPR017459">
    <property type="entry name" value="Glycosyl_Trfase_fam3_N_dom"/>
</dbReference>
<dbReference type="SUPFAM" id="SSF54680">
    <property type="entry name" value="Pyrimidine nucleoside phosphorylase C-terminal domain"/>
    <property type="match status" value="1"/>
</dbReference>
<dbReference type="InterPro" id="IPR017872">
    <property type="entry name" value="Pyrmidine_PPase_CS"/>
</dbReference>
<dbReference type="GO" id="GO:0016763">
    <property type="term" value="F:pentosyltransferase activity"/>
    <property type="evidence" value="ECO:0007669"/>
    <property type="project" value="InterPro"/>
</dbReference>
<dbReference type="SMART" id="SM00941">
    <property type="entry name" value="PYNP_C"/>
    <property type="match status" value="1"/>
</dbReference>
<protein>
    <recommendedName>
        <fullName evidence="3">Pyrimidine nucleoside phosphorylase C-terminal domain-containing protein</fullName>
    </recommendedName>
</protein>
<name>A0A2M7U0C2_9BACT</name>
<dbReference type="GO" id="GO:0004645">
    <property type="term" value="F:1,4-alpha-oligoglucan phosphorylase activity"/>
    <property type="evidence" value="ECO:0007669"/>
    <property type="project" value="InterPro"/>
</dbReference>
<dbReference type="PANTHER" id="PTHR10515">
    <property type="entry name" value="THYMIDINE PHOSPHORYLASE"/>
    <property type="match status" value="1"/>
</dbReference>
<dbReference type="Pfam" id="PF02885">
    <property type="entry name" value="Glycos_trans_3N"/>
    <property type="match status" value="1"/>
</dbReference>
<dbReference type="InterPro" id="IPR000053">
    <property type="entry name" value="Thymidine/pyrmidine_PPase"/>
</dbReference>
<dbReference type="Proteomes" id="UP000228503">
    <property type="component" value="Unassembled WGS sequence"/>
</dbReference>